<name>A0AAV5L631_9ROSI</name>
<gene>
    <name evidence="2" type="ORF">SLEP1_g41280</name>
</gene>
<accession>A0AAV5L631</accession>
<keyword evidence="1" id="KW-0732">Signal</keyword>
<dbReference type="Proteomes" id="UP001054252">
    <property type="component" value="Unassembled WGS sequence"/>
</dbReference>
<proteinExistence type="predicted"/>
<evidence type="ECO:0000313" key="3">
    <source>
        <dbReference type="Proteomes" id="UP001054252"/>
    </source>
</evidence>
<evidence type="ECO:0000313" key="2">
    <source>
        <dbReference type="EMBL" id="GKV32693.1"/>
    </source>
</evidence>
<organism evidence="2 3">
    <name type="scientific">Rubroshorea leprosula</name>
    <dbReference type="NCBI Taxonomy" id="152421"/>
    <lineage>
        <taxon>Eukaryota</taxon>
        <taxon>Viridiplantae</taxon>
        <taxon>Streptophyta</taxon>
        <taxon>Embryophyta</taxon>
        <taxon>Tracheophyta</taxon>
        <taxon>Spermatophyta</taxon>
        <taxon>Magnoliopsida</taxon>
        <taxon>eudicotyledons</taxon>
        <taxon>Gunneridae</taxon>
        <taxon>Pentapetalae</taxon>
        <taxon>rosids</taxon>
        <taxon>malvids</taxon>
        <taxon>Malvales</taxon>
        <taxon>Dipterocarpaceae</taxon>
        <taxon>Rubroshorea</taxon>
    </lineage>
</organism>
<dbReference type="AlphaFoldDB" id="A0AAV5L631"/>
<keyword evidence="3" id="KW-1185">Reference proteome</keyword>
<sequence length="75" mass="8301">MEKLSIKLVLVAFLIFSLGLQAITEARDLRIPCQTDADCGNPKCICNLDGLCVCNKSQLFEDTMTKTPKVQKEVP</sequence>
<comment type="caution">
    <text evidence="2">The sequence shown here is derived from an EMBL/GenBank/DDBJ whole genome shotgun (WGS) entry which is preliminary data.</text>
</comment>
<dbReference type="EMBL" id="BPVZ01000097">
    <property type="protein sequence ID" value="GKV32693.1"/>
    <property type="molecule type" value="Genomic_DNA"/>
</dbReference>
<protein>
    <submittedName>
        <fullName evidence="2">Uncharacterized protein</fullName>
    </submittedName>
</protein>
<reference evidence="2 3" key="1">
    <citation type="journal article" date="2021" name="Commun. Biol.">
        <title>The genome of Shorea leprosula (Dipterocarpaceae) highlights the ecological relevance of drought in aseasonal tropical rainforests.</title>
        <authorList>
            <person name="Ng K.K.S."/>
            <person name="Kobayashi M.J."/>
            <person name="Fawcett J.A."/>
            <person name="Hatakeyama M."/>
            <person name="Paape T."/>
            <person name="Ng C.H."/>
            <person name="Ang C.C."/>
            <person name="Tnah L.H."/>
            <person name="Lee C.T."/>
            <person name="Nishiyama T."/>
            <person name="Sese J."/>
            <person name="O'Brien M.J."/>
            <person name="Copetti D."/>
            <person name="Mohd Noor M.I."/>
            <person name="Ong R.C."/>
            <person name="Putra M."/>
            <person name="Sireger I.Z."/>
            <person name="Indrioko S."/>
            <person name="Kosugi Y."/>
            <person name="Izuno A."/>
            <person name="Isagi Y."/>
            <person name="Lee S.L."/>
            <person name="Shimizu K.K."/>
        </authorList>
    </citation>
    <scope>NUCLEOTIDE SEQUENCE [LARGE SCALE GENOMIC DNA]</scope>
    <source>
        <strain evidence="2">214</strain>
    </source>
</reference>
<evidence type="ECO:0000256" key="1">
    <source>
        <dbReference type="SAM" id="SignalP"/>
    </source>
</evidence>
<feature type="signal peptide" evidence="1">
    <location>
        <begin position="1"/>
        <end position="26"/>
    </location>
</feature>
<feature type="chain" id="PRO_5043966436" evidence="1">
    <location>
        <begin position="27"/>
        <end position="75"/>
    </location>
</feature>